<gene>
    <name evidence="2" type="ORF">TBRA_LOCUS1980</name>
</gene>
<organism evidence="2 3">
    <name type="scientific">Trichogramma brassicae</name>
    <dbReference type="NCBI Taxonomy" id="86971"/>
    <lineage>
        <taxon>Eukaryota</taxon>
        <taxon>Metazoa</taxon>
        <taxon>Ecdysozoa</taxon>
        <taxon>Arthropoda</taxon>
        <taxon>Hexapoda</taxon>
        <taxon>Insecta</taxon>
        <taxon>Pterygota</taxon>
        <taxon>Neoptera</taxon>
        <taxon>Endopterygota</taxon>
        <taxon>Hymenoptera</taxon>
        <taxon>Apocrita</taxon>
        <taxon>Proctotrupomorpha</taxon>
        <taxon>Chalcidoidea</taxon>
        <taxon>Trichogrammatidae</taxon>
        <taxon>Trichogramma</taxon>
    </lineage>
</organism>
<evidence type="ECO:0000313" key="3">
    <source>
        <dbReference type="Proteomes" id="UP000479190"/>
    </source>
</evidence>
<keyword evidence="3" id="KW-1185">Reference proteome</keyword>
<name>A0A6H5I0H9_9HYME</name>
<accession>A0A6H5I0H9</accession>
<protein>
    <submittedName>
        <fullName evidence="2">Uncharacterized protein</fullName>
    </submittedName>
</protein>
<feature type="region of interest" description="Disordered" evidence="1">
    <location>
        <begin position="1"/>
        <end position="22"/>
    </location>
</feature>
<evidence type="ECO:0000313" key="2">
    <source>
        <dbReference type="EMBL" id="CAB0029963.1"/>
    </source>
</evidence>
<evidence type="ECO:0000256" key="1">
    <source>
        <dbReference type="SAM" id="MobiDB-lite"/>
    </source>
</evidence>
<dbReference type="AlphaFoldDB" id="A0A6H5I0H9"/>
<proteinExistence type="predicted"/>
<dbReference type="EMBL" id="CADCXV010000387">
    <property type="protein sequence ID" value="CAB0029963.1"/>
    <property type="molecule type" value="Genomic_DNA"/>
</dbReference>
<reference evidence="2 3" key="1">
    <citation type="submission" date="2020-02" db="EMBL/GenBank/DDBJ databases">
        <authorList>
            <person name="Ferguson B K."/>
        </authorList>
    </citation>
    <scope>NUCLEOTIDE SEQUENCE [LARGE SCALE GENOMIC DNA]</scope>
</reference>
<dbReference type="Proteomes" id="UP000479190">
    <property type="component" value="Unassembled WGS sequence"/>
</dbReference>
<feature type="region of interest" description="Disordered" evidence="1">
    <location>
        <begin position="131"/>
        <end position="150"/>
    </location>
</feature>
<sequence length="150" mass="17055">MVISVPCARSPRPRHGNNTSSPGVTQDWLPYPWVAMWGRRYVRGKDRINGLVGAGTKRAWCTTRIGNHSHSDAGGDWNAKTSMWGLLRLQLQPERQTALLRSLHSKTTIALRYFHSEPTYCLGIQKNRPGPDMNFTRGRQRNKAQIQTML</sequence>